<proteinExistence type="predicted"/>
<feature type="region of interest" description="Disordered" evidence="1">
    <location>
        <begin position="632"/>
        <end position="678"/>
    </location>
</feature>
<dbReference type="Pfam" id="PF26640">
    <property type="entry name" value="DUF8212"/>
    <property type="match status" value="1"/>
</dbReference>
<sequence length="678" mass="74771">MRLINTTTGQLEEFIGGRVPPYAALSHTWGDSEVTFQEWSCQSAAPGAGRDKIAATCSLAARDGLGYAWADTCCIDKTSSAELGEAINSMYAWYAGSAACYVYLEDLDPADVDADADPDADADADAVAAGDFTRLEAALPRCRWFTRGWTLQELIAPAHVVFFDRTWTARADKATVVDLLARITGVGRGVLSHAEPLAARPAAEKMSWAARRRTTRVEDAAYCLLGIFGIHMPLVYGEQERAFRRLQEEIIRTTSDLSIFAWQLPLPLPLPARSRSRSRSPREEAYSGFLASSPAAFAPPCRITSMMPFGHREEFSVTNCGVKTARVRIYLHISAYSHDRNYLFPVDWHGRGQIALGVRVRKCGSNRYVRADPYALVAVDSRDDLAFPVSKAEFYLLTDLPPLPSPSPSPARTMMTGSGSHQYRQYHHYQQQQQQQQQQRLMTRAQVLALRGPVMQFLASGLHRMVGHWPEARCDPGDNVFFTAGSPWQDSAFLHLQVWAAVAADGRGSPPRREDSVVPRGPTFGVACLAVGWGSPKRPPQVSIVASNVNDDGGGGGGGMKKLLKGVWRKDFDTAQLLRHLRFEGVPRLREVRFAVGDGRQVRVSYELTLVEDRAVCEDRFWRLTLISETMPAGERSSSPTAAVVESWVLDDEDDGNEEEDESRGRGRGRGGAKVGGY</sequence>
<dbReference type="OrthoDB" id="194358at2759"/>
<evidence type="ECO:0000259" key="2">
    <source>
        <dbReference type="Pfam" id="PF06985"/>
    </source>
</evidence>
<dbReference type="InterPro" id="IPR058525">
    <property type="entry name" value="DUF8212"/>
</dbReference>
<reference evidence="4 5" key="1">
    <citation type="journal article" date="2019" name="Appl. Microbiol. Biotechnol.">
        <title>Genome sequence of Isaria javanica and comparative genome analysis insights into family S53 peptidase evolution in fungal entomopathogens.</title>
        <authorList>
            <person name="Lin R."/>
            <person name="Zhang X."/>
            <person name="Xin B."/>
            <person name="Zou M."/>
            <person name="Gao Y."/>
            <person name="Qin F."/>
            <person name="Hu Q."/>
            <person name="Xie B."/>
            <person name="Cheng X."/>
        </authorList>
    </citation>
    <scope>NUCLEOTIDE SEQUENCE [LARGE SCALE GENOMIC DNA]</scope>
    <source>
        <strain evidence="4 5">IJ1G</strain>
    </source>
</reference>
<dbReference type="InterPro" id="IPR010730">
    <property type="entry name" value="HET"/>
</dbReference>
<gene>
    <name evidence="4" type="ORF">IF1G_04587</name>
</gene>
<dbReference type="PANTHER" id="PTHR10622:SF12">
    <property type="entry name" value="HET DOMAIN-CONTAINING PROTEIN"/>
    <property type="match status" value="1"/>
</dbReference>
<evidence type="ECO:0000313" key="4">
    <source>
        <dbReference type="EMBL" id="TQV97347.1"/>
    </source>
</evidence>
<dbReference type="EMBL" id="SPUK01000005">
    <property type="protein sequence ID" value="TQV97347.1"/>
    <property type="molecule type" value="Genomic_DNA"/>
</dbReference>
<feature type="domain" description="Heterokaryon incompatibility" evidence="2">
    <location>
        <begin position="22"/>
        <end position="153"/>
    </location>
</feature>
<feature type="domain" description="DUF8212" evidence="3">
    <location>
        <begin position="241"/>
        <end position="298"/>
    </location>
</feature>
<evidence type="ECO:0000313" key="5">
    <source>
        <dbReference type="Proteomes" id="UP000315783"/>
    </source>
</evidence>
<name>A0A545V6K7_9HYPO</name>
<dbReference type="AlphaFoldDB" id="A0A545V6K7"/>
<dbReference type="STRING" id="43265.A0A545V6K7"/>
<dbReference type="Pfam" id="PF06985">
    <property type="entry name" value="HET"/>
    <property type="match status" value="1"/>
</dbReference>
<comment type="caution">
    <text evidence="4">The sequence shown here is derived from an EMBL/GenBank/DDBJ whole genome shotgun (WGS) entry which is preliminary data.</text>
</comment>
<feature type="compositionally biased region" description="Acidic residues" evidence="1">
    <location>
        <begin position="649"/>
        <end position="662"/>
    </location>
</feature>
<protein>
    <submittedName>
        <fullName evidence="4">HET protein</fullName>
    </submittedName>
</protein>
<keyword evidence="5" id="KW-1185">Reference proteome</keyword>
<dbReference type="Proteomes" id="UP000315783">
    <property type="component" value="Unassembled WGS sequence"/>
</dbReference>
<evidence type="ECO:0000256" key="1">
    <source>
        <dbReference type="SAM" id="MobiDB-lite"/>
    </source>
</evidence>
<dbReference type="PANTHER" id="PTHR10622">
    <property type="entry name" value="HET DOMAIN-CONTAINING PROTEIN"/>
    <property type="match status" value="1"/>
</dbReference>
<evidence type="ECO:0000259" key="3">
    <source>
        <dbReference type="Pfam" id="PF26640"/>
    </source>
</evidence>
<accession>A0A545V6K7</accession>
<organism evidence="4 5">
    <name type="scientific">Cordyceps javanica</name>
    <dbReference type="NCBI Taxonomy" id="43265"/>
    <lineage>
        <taxon>Eukaryota</taxon>
        <taxon>Fungi</taxon>
        <taxon>Dikarya</taxon>
        <taxon>Ascomycota</taxon>
        <taxon>Pezizomycotina</taxon>
        <taxon>Sordariomycetes</taxon>
        <taxon>Hypocreomycetidae</taxon>
        <taxon>Hypocreales</taxon>
        <taxon>Cordycipitaceae</taxon>
        <taxon>Cordyceps</taxon>
    </lineage>
</organism>